<proteinExistence type="predicted"/>
<accession>A0ABR6AV31</accession>
<evidence type="ECO:0000313" key="2">
    <source>
        <dbReference type="Proteomes" id="UP000578622"/>
    </source>
</evidence>
<protein>
    <submittedName>
        <fullName evidence="1">Uncharacterized protein</fullName>
    </submittedName>
</protein>
<keyword evidence="2" id="KW-1185">Reference proteome</keyword>
<name>A0ABR6AV31_9HYPH</name>
<reference evidence="1 2" key="1">
    <citation type="submission" date="2020-07" db="EMBL/GenBank/DDBJ databases">
        <title>Genomic Encyclopedia of Type Strains, Phase IV (KMG-V): Genome sequencing to study the core and pangenomes of soil and plant-associated prokaryotes.</title>
        <authorList>
            <person name="Whitman W."/>
        </authorList>
    </citation>
    <scope>NUCLEOTIDE SEQUENCE [LARGE SCALE GENOMIC DNA]</scope>
    <source>
        <strain evidence="1 2">RH4WT92</strain>
    </source>
</reference>
<evidence type="ECO:0000313" key="1">
    <source>
        <dbReference type="EMBL" id="MBA8853334.1"/>
    </source>
</evidence>
<comment type="caution">
    <text evidence="1">The sequence shown here is derived from an EMBL/GenBank/DDBJ whole genome shotgun (WGS) entry which is preliminary data.</text>
</comment>
<dbReference type="Proteomes" id="UP000578622">
    <property type="component" value="Unassembled WGS sequence"/>
</dbReference>
<sequence>MMVSSRINPPDNAPIGSTHYRQDCMFALEPSVFRLVELAKEAGWDEQQVFLALMCLAAMNIKDEGMLGEFTYQ</sequence>
<dbReference type="EMBL" id="JACGXG010000010">
    <property type="protein sequence ID" value="MBA8853334.1"/>
    <property type="molecule type" value="Genomic_DNA"/>
</dbReference>
<dbReference type="RefSeq" id="WP_247880707.1">
    <property type="nucleotide sequence ID" value="NZ_JACGXG010000010.1"/>
</dbReference>
<organism evidence="1 2">
    <name type="scientific">Brucella intermedia</name>
    <dbReference type="NCBI Taxonomy" id="94625"/>
    <lineage>
        <taxon>Bacteria</taxon>
        <taxon>Pseudomonadati</taxon>
        <taxon>Pseudomonadota</taxon>
        <taxon>Alphaproteobacteria</taxon>
        <taxon>Hyphomicrobiales</taxon>
        <taxon>Brucellaceae</taxon>
        <taxon>Brucella/Ochrobactrum group</taxon>
        <taxon>Brucella</taxon>
    </lineage>
</organism>
<gene>
    <name evidence="1" type="ORF">FHW20_004314</name>
</gene>